<feature type="region of interest" description="Disordered" evidence="8">
    <location>
        <begin position="139"/>
        <end position="161"/>
    </location>
</feature>
<dbReference type="AlphaFoldDB" id="H0EV80"/>
<feature type="region of interest" description="Disordered" evidence="8">
    <location>
        <begin position="532"/>
        <end position="557"/>
    </location>
</feature>
<feature type="region of interest" description="Disordered" evidence="8">
    <location>
        <begin position="193"/>
        <end position="242"/>
    </location>
</feature>
<keyword evidence="9" id="KW-0687">Ribonucleoprotein</keyword>
<comment type="function">
    <text evidence="7">Mitochondrial ribosome (mitoribosome) assembly factor. Binds at the interface of the head and body domains of the mitochondrial small ribosomal subunit (mt-SSU), occluding the mRNA channel and preventing compaction of the head domain towards the body. Probable inactive methyltransferase: retains the characteristic folding and ability to bind S-adenosyl-L-methionine, but it probably lost its methyltransferase activity.</text>
</comment>
<keyword evidence="5" id="KW-0411">Iron-sulfur</keyword>
<dbReference type="OrthoDB" id="421327at2759"/>
<dbReference type="PANTHER" id="PTHR13184">
    <property type="entry name" value="37S RIBOSOMAL PROTEIN S22"/>
    <property type="match status" value="1"/>
</dbReference>
<dbReference type="InParanoid" id="H0EV80"/>
<dbReference type="InterPro" id="IPR015324">
    <property type="entry name" value="Ribosomal_Rsm22-like"/>
</dbReference>
<gene>
    <name evidence="9" type="ORF">M7I_6675</name>
</gene>
<protein>
    <submittedName>
        <fullName evidence="9">Putative 37S ribosomal protein S22, mitochondrial</fullName>
    </submittedName>
</protein>
<feature type="region of interest" description="Disordered" evidence="8">
    <location>
        <begin position="588"/>
        <end position="610"/>
    </location>
</feature>
<feature type="compositionally biased region" description="Basic residues" evidence="8">
    <location>
        <begin position="588"/>
        <end position="603"/>
    </location>
</feature>
<keyword evidence="6" id="KW-0496">Mitochondrion</keyword>
<dbReference type="EMBL" id="AGUE01000188">
    <property type="protein sequence ID" value="EHK97560.1"/>
    <property type="molecule type" value="Genomic_DNA"/>
</dbReference>
<comment type="subcellular location">
    <subcellularLocation>
        <location evidence="1">Mitochondrion</location>
    </subcellularLocation>
</comment>
<evidence type="ECO:0000256" key="2">
    <source>
        <dbReference type="ARBA" id="ARBA00022723"/>
    </source>
</evidence>
<proteinExistence type="predicted"/>
<dbReference type="GO" id="GO:0051536">
    <property type="term" value="F:iron-sulfur cluster binding"/>
    <property type="evidence" value="ECO:0007669"/>
    <property type="project" value="UniProtKB-KW"/>
</dbReference>
<dbReference type="Pfam" id="PF09243">
    <property type="entry name" value="Rsm22"/>
    <property type="match status" value="1"/>
</dbReference>
<name>H0EV80_GLAL7</name>
<dbReference type="HOGENOM" id="CLU_447615_0_0_1"/>
<sequence>MLITDYHDVNERRAVTLKRVRMVVKTHREGGGNKFSDLEYLPGGEDEIQESEVRNVLLRQNAQGEYEEVEIDPSIDLSHEITLLAAENVVRQEGEEGEEFLDELAEEELAAEGEEGAESLANEILEDEQDMEEEAWLDEEVEAQQSGEDSMGAEETQPTRNIRGRNQREIEAIARLHDEMQAAAAKDIIEEEPEEDVNEEAYEEEVIEEEEDMEEIDEDDGLDSDTIRTHPHTMTARSGTNPSTINLNKHYFVAPITELLERADIKHTTEAAEKAFGGKRLPFSTSTPDALKHLPQKPIGLDASQHRMTDVEADAYMAAVMPGTYACASSTIVEVRKRLGTNWLRRLLMRTGVGPRIMDAGGGGAAAVAWREIAQAEWDLMTEEGLRFIRPPFLQKVLGVQARNHEDVKFSYVAIRRGIDLRNHKKSLLQGDVATDQAFEGWEETDLPDTESHKSDPSELKFHSLSLPRAILPPLKRRGHVTLDLCTPSGKLERWTVPKSFSKTAYRDARKSKWGDLWALGAKTRTLRSPRLGRAAEASGKGGKLKGVRDGRQGKGGKKVKVNKFDIIMGEDGFEGIEEDRSRTKFVKREKRTKGGRIYKPRKPIGEDDL</sequence>
<evidence type="ECO:0000313" key="9">
    <source>
        <dbReference type="EMBL" id="EHK97560.1"/>
    </source>
</evidence>
<accession>H0EV80</accession>
<reference evidence="9 10" key="1">
    <citation type="journal article" date="2012" name="Eukaryot. Cell">
        <title>Genome sequence of the fungus Glarea lozoyensis: the first genome sequence of a species from the Helotiaceae family.</title>
        <authorList>
            <person name="Youssar L."/>
            <person name="Gruening B.A."/>
            <person name="Erxleben A."/>
            <person name="Guenther S."/>
            <person name="Huettel W."/>
        </authorList>
    </citation>
    <scope>NUCLEOTIDE SEQUENCE [LARGE SCALE GENOMIC DNA]</scope>
    <source>
        <strain evidence="10">ATCC 74030 / MF5533</strain>
    </source>
</reference>
<keyword evidence="10" id="KW-1185">Reference proteome</keyword>
<evidence type="ECO:0000256" key="8">
    <source>
        <dbReference type="SAM" id="MobiDB-lite"/>
    </source>
</evidence>
<dbReference type="InterPro" id="IPR052571">
    <property type="entry name" value="Mt_RNA_Methyltransferase"/>
</dbReference>
<dbReference type="Proteomes" id="UP000005446">
    <property type="component" value="Unassembled WGS sequence"/>
</dbReference>
<dbReference type="GO" id="GO:0003735">
    <property type="term" value="F:structural constituent of ribosome"/>
    <property type="evidence" value="ECO:0007669"/>
    <property type="project" value="TreeGrafter"/>
</dbReference>
<evidence type="ECO:0000256" key="6">
    <source>
        <dbReference type="ARBA" id="ARBA00023128"/>
    </source>
</evidence>
<evidence type="ECO:0000256" key="5">
    <source>
        <dbReference type="ARBA" id="ARBA00023014"/>
    </source>
</evidence>
<feature type="compositionally biased region" description="Acidic residues" evidence="8">
    <location>
        <begin position="193"/>
        <end position="223"/>
    </location>
</feature>
<keyword evidence="2" id="KW-0479">Metal-binding</keyword>
<evidence type="ECO:0000256" key="7">
    <source>
        <dbReference type="ARBA" id="ARBA00045681"/>
    </source>
</evidence>
<comment type="caution">
    <text evidence="9">The sequence shown here is derived from an EMBL/GenBank/DDBJ whole genome shotgun (WGS) entry which is preliminary data.</text>
</comment>
<organism evidence="9 10">
    <name type="scientific">Glarea lozoyensis (strain ATCC 74030 / MF5533)</name>
    <dbReference type="NCBI Taxonomy" id="1104152"/>
    <lineage>
        <taxon>Eukaryota</taxon>
        <taxon>Fungi</taxon>
        <taxon>Dikarya</taxon>
        <taxon>Ascomycota</taxon>
        <taxon>Pezizomycotina</taxon>
        <taxon>Leotiomycetes</taxon>
        <taxon>Helotiales</taxon>
        <taxon>Helotiaceae</taxon>
        <taxon>Glarea</taxon>
    </lineage>
</organism>
<evidence type="ECO:0000313" key="10">
    <source>
        <dbReference type="Proteomes" id="UP000005446"/>
    </source>
</evidence>
<dbReference type="PANTHER" id="PTHR13184:SF5">
    <property type="entry name" value="METHYLTRANSFERASE-LIKE PROTEIN 17, MITOCHONDRIAL"/>
    <property type="match status" value="1"/>
</dbReference>
<dbReference type="GO" id="GO:0046872">
    <property type="term" value="F:metal ion binding"/>
    <property type="evidence" value="ECO:0007669"/>
    <property type="project" value="UniProtKB-KW"/>
</dbReference>
<keyword evidence="4" id="KW-0408">Iron</keyword>
<evidence type="ECO:0000256" key="4">
    <source>
        <dbReference type="ARBA" id="ARBA00023004"/>
    </source>
</evidence>
<keyword evidence="9" id="KW-0689">Ribosomal protein</keyword>
<dbReference type="GO" id="GO:0008168">
    <property type="term" value="F:methyltransferase activity"/>
    <property type="evidence" value="ECO:0007669"/>
    <property type="project" value="InterPro"/>
</dbReference>
<dbReference type="GO" id="GO:0006412">
    <property type="term" value="P:translation"/>
    <property type="evidence" value="ECO:0007669"/>
    <property type="project" value="InterPro"/>
</dbReference>
<keyword evidence="3" id="KW-0809">Transit peptide</keyword>
<dbReference type="GO" id="GO:0005763">
    <property type="term" value="C:mitochondrial small ribosomal subunit"/>
    <property type="evidence" value="ECO:0007669"/>
    <property type="project" value="TreeGrafter"/>
</dbReference>
<evidence type="ECO:0000256" key="1">
    <source>
        <dbReference type="ARBA" id="ARBA00004173"/>
    </source>
</evidence>
<evidence type="ECO:0000256" key="3">
    <source>
        <dbReference type="ARBA" id="ARBA00022946"/>
    </source>
</evidence>